<sequence length="129" mass="14663">MDKQKYDLEDRLVDYTCRMIDVVEALPNTRAGNYIAGQSMRCCHSPTFNYGEVQAAESRSDFIHKLGICLKELKECRTALKIIIKKGLIQPTDKLKGIFQETEELIAIIAKSVETAKKNRDAQNLNIEN</sequence>
<dbReference type="Proteomes" id="UP000077177">
    <property type="component" value="Chromosome"/>
</dbReference>
<dbReference type="PATRIC" id="fig|1492898.3.peg.2883"/>
<evidence type="ECO:0000313" key="2">
    <source>
        <dbReference type="Proteomes" id="UP000077177"/>
    </source>
</evidence>
<dbReference type="AlphaFoldDB" id="A0A172TX38"/>
<dbReference type="SUPFAM" id="SSF158446">
    <property type="entry name" value="IVS-encoded protein-like"/>
    <property type="match status" value="1"/>
</dbReference>
<dbReference type="KEGG" id="fla:SY85_13360"/>
<evidence type="ECO:0008006" key="3">
    <source>
        <dbReference type="Google" id="ProtNLM"/>
    </source>
</evidence>
<organism evidence="1 2">
    <name type="scientific">Flavisolibacter tropicus</name>
    <dbReference type="NCBI Taxonomy" id="1492898"/>
    <lineage>
        <taxon>Bacteria</taxon>
        <taxon>Pseudomonadati</taxon>
        <taxon>Bacteroidota</taxon>
        <taxon>Chitinophagia</taxon>
        <taxon>Chitinophagales</taxon>
        <taxon>Chitinophagaceae</taxon>
        <taxon>Flavisolibacter</taxon>
    </lineage>
</organism>
<dbReference type="Pfam" id="PF05635">
    <property type="entry name" value="23S_rRNA_IVP"/>
    <property type="match status" value="1"/>
</dbReference>
<dbReference type="OrthoDB" id="285993at2"/>
<dbReference type="STRING" id="1492898.SY85_13360"/>
<dbReference type="InterPro" id="IPR036583">
    <property type="entry name" value="23S_rRNA_IVS_sf"/>
</dbReference>
<gene>
    <name evidence="1" type="ORF">SY85_13360</name>
</gene>
<proteinExistence type="predicted"/>
<dbReference type="InterPro" id="IPR012657">
    <property type="entry name" value="23S_rRNA-intervening_sequence"/>
</dbReference>
<keyword evidence="2" id="KW-1185">Reference proteome</keyword>
<protein>
    <recommendedName>
        <fullName evidence="3">Four helix bundle protein</fullName>
    </recommendedName>
</protein>
<dbReference type="RefSeq" id="WP_066405290.1">
    <property type="nucleotide sequence ID" value="NZ_CP011390.1"/>
</dbReference>
<dbReference type="PIRSF" id="PIRSF035652">
    <property type="entry name" value="CHP02436"/>
    <property type="match status" value="1"/>
</dbReference>
<reference evidence="1 2" key="2">
    <citation type="journal article" date="2016" name="Int. J. Syst. Evol. Microbiol.">
        <title>Flavisolibacter tropicus sp. nov., isolated from tropical soil.</title>
        <authorList>
            <person name="Lee J.J."/>
            <person name="Kang M.S."/>
            <person name="Kim G.S."/>
            <person name="Lee C.S."/>
            <person name="Lim S."/>
            <person name="Lee J."/>
            <person name="Roh S.H."/>
            <person name="Kang H."/>
            <person name="Ha J.M."/>
            <person name="Bae S."/>
            <person name="Jung H.Y."/>
            <person name="Kim M.K."/>
        </authorList>
    </citation>
    <scope>NUCLEOTIDE SEQUENCE [LARGE SCALE GENOMIC DNA]</scope>
    <source>
        <strain evidence="1 2">LCS9</strain>
    </source>
</reference>
<accession>A0A172TX38</accession>
<evidence type="ECO:0000313" key="1">
    <source>
        <dbReference type="EMBL" id="ANE51353.1"/>
    </source>
</evidence>
<dbReference type="NCBIfam" id="TIGR02436">
    <property type="entry name" value="four helix bundle protein"/>
    <property type="match status" value="1"/>
</dbReference>
<dbReference type="Gene3D" id="1.20.1440.60">
    <property type="entry name" value="23S rRNA-intervening sequence"/>
    <property type="match status" value="1"/>
</dbReference>
<name>A0A172TX38_9BACT</name>
<reference evidence="2" key="1">
    <citation type="submission" date="2015-01" db="EMBL/GenBank/DDBJ databases">
        <title>Flavisolibacter sp./LCS9/ whole genome sequencing.</title>
        <authorList>
            <person name="Kim M.K."/>
            <person name="Srinivasan S."/>
            <person name="Lee J.-J."/>
        </authorList>
    </citation>
    <scope>NUCLEOTIDE SEQUENCE [LARGE SCALE GENOMIC DNA]</scope>
    <source>
        <strain evidence="2">LCS9</strain>
    </source>
</reference>
<dbReference type="EMBL" id="CP011390">
    <property type="protein sequence ID" value="ANE51353.1"/>
    <property type="molecule type" value="Genomic_DNA"/>
</dbReference>